<organism evidence="6 7">
    <name type="scientific">Haloechinothrix salitolerans</name>
    <dbReference type="NCBI Taxonomy" id="926830"/>
    <lineage>
        <taxon>Bacteria</taxon>
        <taxon>Bacillati</taxon>
        <taxon>Actinomycetota</taxon>
        <taxon>Actinomycetes</taxon>
        <taxon>Pseudonocardiales</taxon>
        <taxon>Pseudonocardiaceae</taxon>
        <taxon>Haloechinothrix</taxon>
    </lineage>
</organism>
<evidence type="ECO:0000256" key="3">
    <source>
        <dbReference type="RuleBase" id="RU362026"/>
    </source>
</evidence>
<dbReference type="GO" id="GO:0008168">
    <property type="term" value="F:methyltransferase activity"/>
    <property type="evidence" value="ECO:0007669"/>
    <property type="project" value="UniProtKB-KW"/>
</dbReference>
<dbReference type="Gene3D" id="3.40.50.150">
    <property type="entry name" value="Vaccinia Virus protein VP39"/>
    <property type="match status" value="2"/>
</dbReference>
<comment type="caution">
    <text evidence="6">The sequence shown here is derived from an EMBL/GenBank/DDBJ whole genome shotgun (WGS) entry which is preliminary data.</text>
</comment>
<accession>A0ABW2BXJ0</accession>
<evidence type="ECO:0000313" key="6">
    <source>
        <dbReference type="EMBL" id="MFC6867746.1"/>
    </source>
</evidence>
<reference evidence="7" key="1">
    <citation type="journal article" date="2019" name="Int. J. Syst. Evol. Microbiol.">
        <title>The Global Catalogue of Microorganisms (GCM) 10K type strain sequencing project: providing services to taxonomists for standard genome sequencing and annotation.</title>
        <authorList>
            <consortium name="The Broad Institute Genomics Platform"/>
            <consortium name="The Broad Institute Genome Sequencing Center for Infectious Disease"/>
            <person name="Wu L."/>
            <person name="Ma J."/>
        </authorList>
    </citation>
    <scope>NUCLEOTIDE SEQUENCE [LARGE SCALE GENOMIC DNA]</scope>
    <source>
        <strain evidence="7">KCTC 32255</strain>
    </source>
</reference>
<dbReference type="RefSeq" id="WP_345400411.1">
    <property type="nucleotide sequence ID" value="NZ_BAABLA010000099.1"/>
</dbReference>
<dbReference type="GO" id="GO:0032259">
    <property type="term" value="P:methylation"/>
    <property type="evidence" value="ECO:0007669"/>
    <property type="project" value="UniProtKB-KW"/>
</dbReference>
<feature type="domain" description="DNA methylase N-4/N-6" evidence="5">
    <location>
        <begin position="23"/>
        <end position="105"/>
    </location>
</feature>
<dbReference type="SUPFAM" id="SSF53335">
    <property type="entry name" value="S-adenosyl-L-methionine-dependent methyltransferases"/>
    <property type="match status" value="1"/>
</dbReference>
<feature type="region of interest" description="Disordered" evidence="4">
    <location>
        <begin position="296"/>
        <end position="335"/>
    </location>
</feature>
<evidence type="ECO:0000256" key="4">
    <source>
        <dbReference type="SAM" id="MobiDB-lite"/>
    </source>
</evidence>
<keyword evidence="1 6" id="KW-0489">Methyltransferase</keyword>
<evidence type="ECO:0000313" key="7">
    <source>
        <dbReference type="Proteomes" id="UP001596337"/>
    </source>
</evidence>
<dbReference type="InterPro" id="IPR001091">
    <property type="entry name" value="RM_Methyltransferase"/>
</dbReference>
<protein>
    <recommendedName>
        <fullName evidence="3">Methyltransferase</fullName>
        <ecNumber evidence="3">2.1.1.-</ecNumber>
    </recommendedName>
</protein>
<dbReference type="EC" id="2.1.1.-" evidence="3"/>
<dbReference type="EMBL" id="JBHSXX010000001">
    <property type="protein sequence ID" value="MFC6867746.1"/>
    <property type="molecule type" value="Genomic_DNA"/>
</dbReference>
<dbReference type="Pfam" id="PF01555">
    <property type="entry name" value="N6_N4_Mtase"/>
    <property type="match status" value="1"/>
</dbReference>
<evidence type="ECO:0000256" key="1">
    <source>
        <dbReference type="ARBA" id="ARBA00022603"/>
    </source>
</evidence>
<evidence type="ECO:0000256" key="2">
    <source>
        <dbReference type="ARBA" id="ARBA00022679"/>
    </source>
</evidence>
<proteinExistence type="inferred from homology"/>
<dbReference type="InterPro" id="IPR002941">
    <property type="entry name" value="DNA_methylase_N4/N6"/>
</dbReference>
<evidence type="ECO:0000259" key="5">
    <source>
        <dbReference type="Pfam" id="PF01555"/>
    </source>
</evidence>
<dbReference type="PRINTS" id="PR00508">
    <property type="entry name" value="S21N4MTFRASE"/>
</dbReference>
<comment type="similarity">
    <text evidence="3">Belongs to the N(4)/N(6)-methyltransferase family.</text>
</comment>
<sequence>MSTYEPIPQQALTRGSDALVELPVTVWPTAQQAPRTQRGTRYVPEATAHPAKMLPAIVRHAIDTFTAPGDLVLDPMCGVGTTLVEAVRKGRDALGIEYENRWAEVTEANLTLAALDEATGRGAVHVGDARQVLPDLADRYAGRVGLLVTSPPYGSSVHGQVHAPGHRPVRKSDNRYSRDRANLAHRSLPMLLRGFTDILRRAVPLLRPGGVVAITTRPFRVDGELIDFPSLTLDAAINAGLDPVQRCVGLLAGLRDGKLVPRSSFFQLDYVRKLRDRGVPAWVIAHEDILVLRAGAGGSGKPKHRPAGSEDGSGPAPDADSVDGGGAEGSAGVRS</sequence>
<keyword evidence="2" id="KW-0808">Transferase</keyword>
<dbReference type="InterPro" id="IPR029063">
    <property type="entry name" value="SAM-dependent_MTases_sf"/>
</dbReference>
<name>A0ABW2BXJ0_9PSEU</name>
<keyword evidence="7" id="KW-1185">Reference proteome</keyword>
<dbReference type="Proteomes" id="UP001596337">
    <property type="component" value="Unassembled WGS sequence"/>
</dbReference>
<gene>
    <name evidence="6" type="ORF">ACFQGD_11360</name>
</gene>